<dbReference type="Proteomes" id="UP000001951">
    <property type="component" value="Chromosome"/>
</dbReference>
<protein>
    <submittedName>
        <fullName evidence="2">Tetratricopeptide repeat-containing protein</fullName>
    </submittedName>
</protein>
<evidence type="ECO:0000313" key="2">
    <source>
        <dbReference type="EMBL" id="ABE04758.1"/>
    </source>
</evidence>
<proteinExistence type="predicted"/>
<dbReference type="KEGG" id="rbe:RBE_0677"/>
<dbReference type="EMBL" id="CP000087">
    <property type="protein sequence ID" value="ABE04758.1"/>
    <property type="molecule type" value="Genomic_DNA"/>
</dbReference>
<dbReference type="Gene3D" id="1.25.40.10">
    <property type="entry name" value="Tetratricopeptide repeat domain"/>
    <property type="match status" value="1"/>
</dbReference>
<dbReference type="RefSeq" id="WP_011477346.1">
    <property type="nucleotide sequence ID" value="NC_007940.1"/>
</dbReference>
<gene>
    <name evidence="2" type="ordered locus">RBE_0677</name>
</gene>
<dbReference type="InterPro" id="IPR011990">
    <property type="entry name" value="TPR-like_helical_dom_sf"/>
</dbReference>
<sequence length="513" mass="58659">MKSNNQKELKKLQEELEVSEFGIEMDEEDASAYFKKASVLVKMFRLTDNNEYITEARRCYDKSVELAPEDKIYLTDRSKFFVSIGENSLAVDDIRKLKNLPVDSNYVLETYIQNTIDDITRLDTIQTTITKLLGEEKIDKDLADALIAHTDITARLVVQVGTHSNVLANLSNEIIELKDLIAKLYKGEKDSKKEIKKLKQKTANFEIQLKINTTIIQDHKKILENSDLIDEFQTREDLKKIQNPELQAYCKTFYWSMVNLFNAYKILSNDLIKGNIYKNEPIANKLLIGAAEKTLKLGGTIAAHGIPLLGGIVAFTAETTAEIIESIYEAVKSNEFYNEVNSINLVIQDKFQLLDNMNLKLVKLALSITQIKEDAILHPQKSNPTKLQARLEWFQDKVGSIKNKLLPSTELYNKDNYSVQLALQDVTLLMLYLHKNHKAIIQENTPLEEQLETIVTQGGLDKLLIDVQENDKFIEIEQRIGQKVLDSIHIKAGEGNWDSTSHIPFNNLYRYRS</sequence>
<name>Q1RIQ6_RICBR</name>
<evidence type="ECO:0000313" key="3">
    <source>
        <dbReference type="Proteomes" id="UP000001951"/>
    </source>
</evidence>
<accession>Q1RIQ6</accession>
<keyword evidence="1" id="KW-0175">Coiled coil</keyword>
<evidence type="ECO:0000256" key="1">
    <source>
        <dbReference type="SAM" id="Coils"/>
    </source>
</evidence>
<dbReference type="SUPFAM" id="SSF48439">
    <property type="entry name" value="Protein prenylyltransferase"/>
    <property type="match status" value="1"/>
</dbReference>
<dbReference type="AlphaFoldDB" id="Q1RIQ6"/>
<organism evidence="2 3">
    <name type="scientific">Rickettsia bellii (strain RML369-C)</name>
    <dbReference type="NCBI Taxonomy" id="336407"/>
    <lineage>
        <taxon>Bacteria</taxon>
        <taxon>Pseudomonadati</taxon>
        <taxon>Pseudomonadota</taxon>
        <taxon>Alphaproteobacteria</taxon>
        <taxon>Rickettsiales</taxon>
        <taxon>Rickettsiaceae</taxon>
        <taxon>Rickettsieae</taxon>
        <taxon>Rickettsia</taxon>
        <taxon>belli group</taxon>
    </lineage>
</organism>
<dbReference type="HOGENOM" id="CLU_530888_0_0_5"/>
<feature type="coiled-coil region" evidence="1">
    <location>
        <begin position="167"/>
        <end position="208"/>
    </location>
</feature>
<reference evidence="2 3" key="1">
    <citation type="journal article" date="2006" name="PLoS Genet.">
        <title>Genome sequence of Rickettsia bellii illuminates the role of amoebae in gene exchanges between intracellular pathogens.</title>
        <authorList>
            <person name="Ogata H."/>
            <person name="La Scola B."/>
            <person name="Audic S."/>
            <person name="Renesto P."/>
            <person name="Blanc G."/>
            <person name="Robert C."/>
            <person name="Fournier P.-E."/>
            <person name="Claverie J.-M."/>
            <person name="Raoult D."/>
        </authorList>
    </citation>
    <scope>NUCLEOTIDE SEQUENCE [LARGE SCALE GENOMIC DNA]</scope>
    <source>
        <strain evidence="2 3">RML369-C</strain>
    </source>
</reference>